<feature type="chain" id="PRO_5037601484" evidence="1">
    <location>
        <begin position="34"/>
        <end position="532"/>
    </location>
</feature>
<comment type="caution">
    <text evidence="2">The sequence shown here is derived from an EMBL/GenBank/DDBJ whole genome shotgun (WGS) entry which is preliminary data.</text>
</comment>
<accession>A0A931FW26</accession>
<dbReference type="CDD" id="cd10923">
    <property type="entry name" value="CE4_COG5298"/>
    <property type="match status" value="1"/>
</dbReference>
<dbReference type="AlphaFoldDB" id="A0A931FW26"/>
<protein>
    <submittedName>
        <fullName evidence="2">Polysaccharide deacetylase family protein</fullName>
    </submittedName>
</protein>
<evidence type="ECO:0000313" key="3">
    <source>
        <dbReference type="Proteomes" id="UP000598146"/>
    </source>
</evidence>
<evidence type="ECO:0000313" key="2">
    <source>
        <dbReference type="EMBL" id="MBG0560880.1"/>
    </source>
</evidence>
<sequence length="532" mass="57266">MRTAKISRRALLAAGASAAAVTAVGLTTVEADAASNTRPKVKTGKAAPGGGTAKTLVLYDTTSEYGWLGEVYAAQTANLASHFGSWTAAPVAGYKAGDLNAYTAVIYLGSTYDEPLPAAFLTDVLATTKPVTWVYNNIWQLAAKPGFAAKYGFASGTFDLAEVAEVGYKGRKLTRSADNKAGIMNLPISDTAKVRTLATAVRADGTTFGWAVKSGNLTYVGEIPFSYVGHDDRYLVFADLLFDSLGSKAPERHRALIRLEDVGPDADPADLRAIADYLYSQKVPFSVAVYPRFRNPKGGEDYTLAKRPEVVAALKYMKSKGGTLIMHGYTHQYGTVANPYDGVSANDFEFYAAHVNEKDYVIYDGPVAGDSVAWATGRMIASGAVFVATGLGAPKIFEFPHYAASPADYQAAHTLFGKRYDRGLYFPGVLTGAKYDYSRQFGQFFPYTVRDVYGSVVVPENIGNVEPEAFNNHPVRLPADLIASAERNLVVRDGVASCFYHPYLGTEHLKELVTGIKKVGYTFVSADSMLNG</sequence>
<organism evidence="2 3">
    <name type="scientific">Actinoplanes aureus</name>
    <dbReference type="NCBI Taxonomy" id="2792083"/>
    <lineage>
        <taxon>Bacteria</taxon>
        <taxon>Bacillati</taxon>
        <taxon>Actinomycetota</taxon>
        <taxon>Actinomycetes</taxon>
        <taxon>Micromonosporales</taxon>
        <taxon>Micromonosporaceae</taxon>
        <taxon>Actinoplanes</taxon>
    </lineage>
</organism>
<gene>
    <name evidence="2" type="ORF">I4J89_05310</name>
</gene>
<dbReference type="RefSeq" id="WP_196412664.1">
    <property type="nucleotide sequence ID" value="NZ_JADQTO010000002.1"/>
</dbReference>
<dbReference type="Proteomes" id="UP000598146">
    <property type="component" value="Unassembled WGS sequence"/>
</dbReference>
<evidence type="ECO:0000256" key="1">
    <source>
        <dbReference type="SAM" id="SignalP"/>
    </source>
</evidence>
<keyword evidence="3" id="KW-1185">Reference proteome</keyword>
<dbReference type="InterPro" id="IPR006311">
    <property type="entry name" value="TAT_signal"/>
</dbReference>
<proteinExistence type="predicted"/>
<dbReference type="EMBL" id="JADQTO010000002">
    <property type="protein sequence ID" value="MBG0560880.1"/>
    <property type="molecule type" value="Genomic_DNA"/>
</dbReference>
<feature type="signal peptide" evidence="1">
    <location>
        <begin position="1"/>
        <end position="33"/>
    </location>
</feature>
<keyword evidence="1" id="KW-0732">Signal</keyword>
<dbReference type="Pfam" id="PF10096">
    <property type="entry name" value="DUF2334"/>
    <property type="match status" value="1"/>
</dbReference>
<name>A0A931FW26_9ACTN</name>
<dbReference type="InterPro" id="IPR018763">
    <property type="entry name" value="DUF2334"/>
</dbReference>
<dbReference type="PROSITE" id="PS51318">
    <property type="entry name" value="TAT"/>
    <property type="match status" value="1"/>
</dbReference>
<reference evidence="2" key="1">
    <citation type="submission" date="2020-11" db="EMBL/GenBank/DDBJ databases">
        <title>Isolation and identification of active actinomycetes.</title>
        <authorList>
            <person name="Sun X."/>
        </authorList>
    </citation>
    <scope>NUCLEOTIDE SEQUENCE</scope>
    <source>
        <strain evidence="2">NEAU-A11</strain>
    </source>
</reference>